<feature type="transmembrane region" description="Helical" evidence="1">
    <location>
        <begin position="163"/>
        <end position="184"/>
    </location>
</feature>
<feature type="transmembrane region" description="Helical" evidence="1">
    <location>
        <begin position="105"/>
        <end position="127"/>
    </location>
</feature>
<keyword evidence="1" id="KW-0812">Transmembrane</keyword>
<gene>
    <name evidence="2" type="ORF">NNL39_07880</name>
</gene>
<keyword evidence="1" id="KW-1133">Transmembrane helix</keyword>
<keyword evidence="3" id="KW-1185">Reference proteome</keyword>
<name>A0ABY5FTI9_9MICO</name>
<proteinExistence type="predicted"/>
<evidence type="ECO:0000256" key="1">
    <source>
        <dbReference type="SAM" id="Phobius"/>
    </source>
</evidence>
<dbReference type="Proteomes" id="UP001060039">
    <property type="component" value="Chromosome"/>
</dbReference>
<protein>
    <submittedName>
        <fullName evidence="2">Uncharacterized protein</fullName>
    </submittedName>
</protein>
<keyword evidence="1" id="KW-0472">Membrane</keyword>
<sequence>MTADEQVAAPVPRMPGWMIARSGEPLSVERLRVRLAAYVYGNILVLTAIVIATGKSIVGGEAALLVTVTALTTYSAHILAHDVGQQLGRGHGEHRPHMAHEIRDALPILVSGFVPAVILFIATFSFIPTQLAQLTAAVWVVGRLALIGFIVERLSGRRPTWRTLSGGMLLALLSAVVVVLKVVFAH</sequence>
<evidence type="ECO:0000313" key="2">
    <source>
        <dbReference type="EMBL" id="UTT61602.1"/>
    </source>
</evidence>
<accession>A0ABY5FTI9</accession>
<feature type="transmembrane region" description="Helical" evidence="1">
    <location>
        <begin position="133"/>
        <end position="151"/>
    </location>
</feature>
<feature type="transmembrane region" description="Helical" evidence="1">
    <location>
        <begin position="63"/>
        <end position="84"/>
    </location>
</feature>
<dbReference type="EMBL" id="CP101497">
    <property type="protein sequence ID" value="UTT61602.1"/>
    <property type="molecule type" value="Genomic_DNA"/>
</dbReference>
<evidence type="ECO:0000313" key="3">
    <source>
        <dbReference type="Proteomes" id="UP001060039"/>
    </source>
</evidence>
<dbReference type="RefSeq" id="WP_255158632.1">
    <property type="nucleotide sequence ID" value="NZ_CP101497.1"/>
</dbReference>
<reference evidence="2" key="1">
    <citation type="submission" date="2022-07" db="EMBL/GenBank/DDBJ databases">
        <title>Taxonomic analysis of Microcella humidisoli nov. sp., isolated from riverside soil.</title>
        <authorList>
            <person name="Molina K.M."/>
            <person name="Kim S.B."/>
        </authorList>
    </citation>
    <scope>NUCLEOTIDE SEQUENCE</scope>
    <source>
        <strain evidence="2">MMS21-STM10</strain>
    </source>
</reference>
<feature type="transmembrane region" description="Helical" evidence="1">
    <location>
        <begin position="35"/>
        <end position="57"/>
    </location>
</feature>
<organism evidence="2 3">
    <name type="scientific">Microcella humidisoli</name>
    <dbReference type="NCBI Taxonomy" id="2963406"/>
    <lineage>
        <taxon>Bacteria</taxon>
        <taxon>Bacillati</taxon>
        <taxon>Actinomycetota</taxon>
        <taxon>Actinomycetes</taxon>
        <taxon>Micrococcales</taxon>
        <taxon>Microbacteriaceae</taxon>
        <taxon>Microcella</taxon>
    </lineage>
</organism>